<feature type="compositionally biased region" description="Low complexity" evidence="1">
    <location>
        <begin position="89"/>
        <end position="98"/>
    </location>
</feature>
<evidence type="ECO:0000313" key="2">
    <source>
        <dbReference type="EMBL" id="KAG5381945.1"/>
    </source>
</evidence>
<organism evidence="2 3">
    <name type="scientific">Brassica rapa subsp. trilocularis</name>
    <dbReference type="NCBI Taxonomy" id="1813537"/>
    <lineage>
        <taxon>Eukaryota</taxon>
        <taxon>Viridiplantae</taxon>
        <taxon>Streptophyta</taxon>
        <taxon>Embryophyta</taxon>
        <taxon>Tracheophyta</taxon>
        <taxon>Spermatophyta</taxon>
        <taxon>Magnoliopsida</taxon>
        <taxon>eudicotyledons</taxon>
        <taxon>Gunneridae</taxon>
        <taxon>Pentapetalae</taxon>
        <taxon>rosids</taxon>
        <taxon>malvids</taxon>
        <taxon>Brassicales</taxon>
        <taxon>Brassicaceae</taxon>
        <taxon>Brassiceae</taxon>
        <taxon>Brassica</taxon>
    </lineage>
</organism>
<feature type="region of interest" description="Disordered" evidence="1">
    <location>
        <begin position="89"/>
        <end position="116"/>
    </location>
</feature>
<evidence type="ECO:0000256" key="1">
    <source>
        <dbReference type="SAM" id="MobiDB-lite"/>
    </source>
</evidence>
<reference evidence="2 3" key="1">
    <citation type="submission" date="2021-03" db="EMBL/GenBank/DDBJ databases">
        <authorList>
            <person name="King G.J."/>
            <person name="Bancroft I."/>
            <person name="Baten A."/>
            <person name="Bloomfield J."/>
            <person name="Borpatragohain P."/>
            <person name="He Z."/>
            <person name="Irish N."/>
            <person name="Irwin J."/>
            <person name="Liu K."/>
            <person name="Mauleon R.P."/>
            <person name="Moore J."/>
            <person name="Morris R."/>
            <person name="Ostergaard L."/>
            <person name="Wang B."/>
            <person name="Wells R."/>
        </authorList>
    </citation>
    <scope>NUCLEOTIDE SEQUENCE [LARGE SCALE GENOMIC DNA]</scope>
    <source>
        <strain evidence="2">R-o-18</strain>
        <tissue evidence="2">Leaf</tissue>
    </source>
</reference>
<protein>
    <submittedName>
        <fullName evidence="2">Uncharacterized protein</fullName>
    </submittedName>
</protein>
<evidence type="ECO:0000313" key="3">
    <source>
        <dbReference type="Proteomes" id="UP000823674"/>
    </source>
</evidence>
<accession>A0ABQ7L5T8</accession>
<keyword evidence="3" id="KW-1185">Reference proteome</keyword>
<feature type="non-terminal residue" evidence="2">
    <location>
        <position position="1"/>
    </location>
</feature>
<name>A0ABQ7L5T8_BRACM</name>
<proteinExistence type="predicted"/>
<dbReference type="EMBL" id="JADBGQ010000008">
    <property type="protein sequence ID" value="KAG5381945.1"/>
    <property type="molecule type" value="Genomic_DNA"/>
</dbReference>
<sequence length="116" mass="12796">LGSYREDRFETRIDGIVGEIVGLFGVFDADAYNHTDCKLLKSENSHTRDAGSTASTAILVGAFTCCKRWRFQSFVRFLESKTANIKASNISSTHASSSQKQIKGKPQLAMTQTTRS</sequence>
<dbReference type="Proteomes" id="UP000823674">
    <property type="component" value="Chromosome A09"/>
</dbReference>
<comment type="caution">
    <text evidence="2">The sequence shown here is derived from an EMBL/GenBank/DDBJ whole genome shotgun (WGS) entry which is preliminary data.</text>
</comment>
<gene>
    <name evidence="2" type="primary">A09p006820.1_BraROA</name>
    <name evidence="2" type="ORF">IGI04_033415</name>
</gene>